<dbReference type="Proteomes" id="UP000320806">
    <property type="component" value="Unassembled WGS sequence"/>
</dbReference>
<reference evidence="3 4" key="1">
    <citation type="submission" date="2019-06" db="EMBL/GenBank/DDBJ databases">
        <title>Sequencing the genomes of 1000 actinobacteria strains.</title>
        <authorList>
            <person name="Klenk H.-P."/>
        </authorList>
    </citation>
    <scope>NUCLEOTIDE SEQUENCE [LARGE SCALE GENOMIC DNA]</scope>
    <source>
        <strain evidence="3 4">DSM 19828</strain>
    </source>
</reference>
<dbReference type="Pfam" id="PF02720">
    <property type="entry name" value="DUF222"/>
    <property type="match status" value="1"/>
</dbReference>
<dbReference type="SMART" id="SM00507">
    <property type="entry name" value="HNHc"/>
    <property type="match status" value="1"/>
</dbReference>
<dbReference type="CDD" id="cd00085">
    <property type="entry name" value="HNHc"/>
    <property type="match status" value="1"/>
</dbReference>
<feature type="domain" description="HNH nuclease" evidence="2">
    <location>
        <begin position="428"/>
        <end position="480"/>
    </location>
</feature>
<name>A0A542ECX5_9MICO</name>
<accession>A0A542ECX5</accession>
<evidence type="ECO:0000313" key="4">
    <source>
        <dbReference type="Proteomes" id="UP000320806"/>
    </source>
</evidence>
<comment type="caution">
    <text evidence="3">The sequence shown here is derived from an EMBL/GenBank/DDBJ whole genome shotgun (WGS) entry which is preliminary data.</text>
</comment>
<organism evidence="3 4">
    <name type="scientific">Yimella lutea</name>
    <dbReference type="NCBI Taxonomy" id="587872"/>
    <lineage>
        <taxon>Bacteria</taxon>
        <taxon>Bacillati</taxon>
        <taxon>Actinomycetota</taxon>
        <taxon>Actinomycetes</taxon>
        <taxon>Micrococcales</taxon>
        <taxon>Dermacoccaceae</taxon>
        <taxon>Yimella</taxon>
    </lineage>
</organism>
<feature type="region of interest" description="Disordered" evidence="1">
    <location>
        <begin position="295"/>
        <end position="333"/>
    </location>
</feature>
<proteinExistence type="predicted"/>
<dbReference type="InterPro" id="IPR003870">
    <property type="entry name" value="DUF222"/>
</dbReference>
<dbReference type="EMBL" id="VFMO01000001">
    <property type="protein sequence ID" value="TQJ13160.1"/>
    <property type="molecule type" value="Genomic_DNA"/>
</dbReference>
<sequence length="514" mass="54319">MAIDDIPLPHDPLAQGPIAFGMREAAPSRPGEAAGCVDTVAGALPAVRRLADISTNLTDAELTAAARSALAHMQQTEALVVALTTDAIDRGLVASSTAADAAQWIGRLSRGESITAVMGEAGTGAAGPLVPIDQEPSAATDADPEEPLQVVAGLEPGHCSRLAKLAQACRAPKNALVLDAIISGRTNTAIAATALHEIGPVTAILPGADRDELLGAFLCLPPGSGAKAVRELTRRIVARFADDDQPDAKEDAMQRHESLSWSNLPNGLVRLIADLSPDNAEKVKHAIQAMAAPSPASECCDNVHHNHRTDEADGYAHHDSSKSKGEPDLRTPGKRRADAFTELIRIAAQTVDNDGQTKSAGTARIVVTINYEHLAGVLSGLGYSQGGVGMTPDTVRQLACDAEIIPMVLGSKSQPLNVGRKRRLVDKELRAAVIQRDRHCTHPGCTRPPVMCEVHHVKYWWHGGETSLLNSALMCSTHHRIVHRDNLTATVTDEGVTWHQPGEGVQQWSTGAAS</sequence>
<feature type="compositionally biased region" description="Basic and acidic residues" evidence="1">
    <location>
        <begin position="301"/>
        <end position="333"/>
    </location>
</feature>
<dbReference type="RefSeq" id="WP_170221657.1">
    <property type="nucleotide sequence ID" value="NZ_BAABCI010000015.1"/>
</dbReference>
<dbReference type="InterPro" id="IPR003615">
    <property type="entry name" value="HNH_nuc"/>
</dbReference>
<evidence type="ECO:0000313" key="3">
    <source>
        <dbReference type="EMBL" id="TQJ13160.1"/>
    </source>
</evidence>
<evidence type="ECO:0000259" key="2">
    <source>
        <dbReference type="SMART" id="SM00507"/>
    </source>
</evidence>
<keyword evidence="4" id="KW-1185">Reference proteome</keyword>
<gene>
    <name evidence="3" type="ORF">FB459_0558</name>
</gene>
<protein>
    <submittedName>
        <fullName evidence="3">Uncharacterized protein DUF222</fullName>
    </submittedName>
</protein>
<evidence type="ECO:0000256" key="1">
    <source>
        <dbReference type="SAM" id="MobiDB-lite"/>
    </source>
</evidence>
<dbReference type="AlphaFoldDB" id="A0A542ECX5"/>